<dbReference type="SUPFAM" id="SSF51735">
    <property type="entry name" value="NAD(P)-binding Rossmann-fold domains"/>
    <property type="match status" value="1"/>
</dbReference>
<sequence>MRLAGSRVLITGASSGIGAATARAMARARARPVLAGRDRPRLDAVAAGTGGQVLTADLATGAAELAAMAGPVDVLVANAGVGWAGPFAEMPDDTIERLIAVNLTAHIVLTRLLLPGMIERGRGHVVFVASIAGAVGVRDEAVYSATKAGLIIFAEGLRHELSQVGVSVVLPGVVDTPFFDRRGTPYRRRRPAPIAAERVARAIVSVVERDLTEAYVPGWLRLPARVRGAAPKVFRTLAGRLG</sequence>
<dbReference type="InterPro" id="IPR036291">
    <property type="entry name" value="NAD(P)-bd_dom_sf"/>
</dbReference>
<feature type="domain" description="Ketoreductase" evidence="4">
    <location>
        <begin position="6"/>
        <end position="177"/>
    </location>
</feature>
<dbReference type="PANTHER" id="PTHR44196:SF1">
    <property type="entry name" value="DEHYDROGENASE_REDUCTASE SDR FAMILY MEMBER 7B"/>
    <property type="match status" value="1"/>
</dbReference>
<dbReference type="Gene3D" id="3.40.50.720">
    <property type="entry name" value="NAD(P)-binding Rossmann-like Domain"/>
    <property type="match status" value="1"/>
</dbReference>
<dbReference type="InterPro" id="IPR002347">
    <property type="entry name" value="SDR_fam"/>
</dbReference>
<dbReference type="PRINTS" id="PR00081">
    <property type="entry name" value="GDHRDH"/>
</dbReference>
<dbReference type="InterPro" id="IPR020904">
    <property type="entry name" value="Sc_DH/Rdtase_CS"/>
</dbReference>
<name>A0ABR7LZA3_9ACTN</name>
<dbReference type="InterPro" id="IPR057326">
    <property type="entry name" value="KR_dom"/>
</dbReference>
<dbReference type="PRINTS" id="PR00080">
    <property type="entry name" value="SDRFAMILY"/>
</dbReference>
<dbReference type="EMBL" id="JABVEC010000037">
    <property type="protein sequence ID" value="MBC6470183.1"/>
    <property type="molecule type" value="Genomic_DNA"/>
</dbReference>
<dbReference type="Pfam" id="PF00106">
    <property type="entry name" value="adh_short"/>
    <property type="match status" value="1"/>
</dbReference>
<keyword evidence="2" id="KW-0560">Oxidoreductase</keyword>
<protein>
    <submittedName>
        <fullName evidence="5">SDR family NAD(P)-dependent oxidoreductase</fullName>
    </submittedName>
</protein>
<comment type="similarity">
    <text evidence="1 3">Belongs to the short-chain dehydrogenases/reductases (SDR) family.</text>
</comment>
<dbReference type="SMART" id="SM00822">
    <property type="entry name" value="PKS_KR"/>
    <property type="match status" value="1"/>
</dbReference>
<dbReference type="Proteomes" id="UP000805614">
    <property type="component" value="Unassembled WGS sequence"/>
</dbReference>
<evidence type="ECO:0000313" key="6">
    <source>
        <dbReference type="Proteomes" id="UP000805614"/>
    </source>
</evidence>
<comment type="caution">
    <text evidence="5">The sequence shown here is derived from an EMBL/GenBank/DDBJ whole genome shotgun (WGS) entry which is preliminary data.</text>
</comment>
<dbReference type="RefSeq" id="WP_187247227.1">
    <property type="nucleotide sequence ID" value="NZ_BAAAOK010000009.1"/>
</dbReference>
<keyword evidence="6" id="KW-1185">Reference proteome</keyword>
<accession>A0ABR7LZA3</accession>
<dbReference type="PANTHER" id="PTHR44196">
    <property type="entry name" value="DEHYDROGENASE/REDUCTASE SDR FAMILY MEMBER 7B"/>
    <property type="match status" value="1"/>
</dbReference>
<reference evidence="5 6" key="1">
    <citation type="submission" date="2020-06" db="EMBL/GenBank/DDBJ databases">
        <title>Actinomadura xiongansis sp. nov., isolated from soil of Baiyangdian.</title>
        <authorList>
            <person name="Zhang X."/>
        </authorList>
    </citation>
    <scope>NUCLEOTIDE SEQUENCE [LARGE SCALE GENOMIC DNA]</scope>
    <source>
        <strain evidence="5 6">HBUM206468</strain>
    </source>
</reference>
<organism evidence="5 6">
    <name type="scientific">Actinomadura alba</name>
    <dbReference type="NCBI Taxonomy" id="406431"/>
    <lineage>
        <taxon>Bacteria</taxon>
        <taxon>Bacillati</taxon>
        <taxon>Actinomycetota</taxon>
        <taxon>Actinomycetes</taxon>
        <taxon>Streptosporangiales</taxon>
        <taxon>Thermomonosporaceae</taxon>
        <taxon>Actinomadura</taxon>
    </lineage>
</organism>
<dbReference type="PROSITE" id="PS00061">
    <property type="entry name" value="ADH_SHORT"/>
    <property type="match status" value="1"/>
</dbReference>
<evidence type="ECO:0000256" key="2">
    <source>
        <dbReference type="ARBA" id="ARBA00023002"/>
    </source>
</evidence>
<evidence type="ECO:0000259" key="4">
    <source>
        <dbReference type="SMART" id="SM00822"/>
    </source>
</evidence>
<evidence type="ECO:0000256" key="3">
    <source>
        <dbReference type="RuleBase" id="RU000363"/>
    </source>
</evidence>
<evidence type="ECO:0000256" key="1">
    <source>
        <dbReference type="ARBA" id="ARBA00006484"/>
    </source>
</evidence>
<evidence type="ECO:0000313" key="5">
    <source>
        <dbReference type="EMBL" id="MBC6470183.1"/>
    </source>
</evidence>
<proteinExistence type="inferred from homology"/>
<gene>
    <name evidence="5" type="ORF">HKK74_32540</name>
</gene>